<dbReference type="PANTHER" id="PTHR43161:SF9">
    <property type="entry name" value="SORBITOL DEHYDROGENASE"/>
    <property type="match status" value="1"/>
</dbReference>
<dbReference type="SUPFAM" id="SSF50129">
    <property type="entry name" value="GroES-like"/>
    <property type="match status" value="1"/>
</dbReference>
<accession>C8XJL6</accession>
<dbReference type="HOGENOM" id="CLU_026673_11_5_11"/>
<dbReference type="InterPro" id="IPR011032">
    <property type="entry name" value="GroES-like_sf"/>
</dbReference>
<evidence type="ECO:0000313" key="9">
    <source>
        <dbReference type="EMBL" id="ACV80577.1"/>
    </source>
</evidence>
<evidence type="ECO:0000256" key="3">
    <source>
        <dbReference type="ARBA" id="ARBA00022723"/>
    </source>
</evidence>
<evidence type="ECO:0000259" key="8">
    <source>
        <dbReference type="SMART" id="SM00829"/>
    </source>
</evidence>
<evidence type="ECO:0000256" key="4">
    <source>
        <dbReference type="ARBA" id="ARBA00022833"/>
    </source>
</evidence>
<dbReference type="PANTHER" id="PTHR43161">
    <property type="entry name" value="SORBITOL DEHYDROGENASE"/>
    <property type="match status" value="1"/>
</dbReference>
<dbReference type="RefSeq" id="WP_015749402.1">
    <property type="nucleotide sequence ID" value="NC_013235.1"/>
</dbReference>
<dbReference type="Pfam" id="PF00107">
    <property type="entry name" value="ADH_zinc_N"/>
    <property type="match status" value="1"/>
</dbReference>
<evidence type="ECO:0000256" key="2">
    <source>
        <dbReference type="ARBA" id="ARBA00008072"/>
    </source>
</evidence>
<evidence type="ECO:0000256" key="7">
    <source>
        <dbReference type="SAM" id="MobiDB-lite"/>
    </source>
</evidence>
<dbReference type="STRING" id="479431.Namu_4289"/>
<protein>
    <submittedName>
        <fullName evidence="9">Alcohol dehydrogenase GroES domain protein</fullName>
    </submittedName>
</protein>
<reference evidence="10" key="1">
    <citation type="submission" date="2009-09" db="EMBL/GenBank/DDBJ databases">
        <title>The complete genome of Nakamurella multipartita DSM 44233.</title>
        <authorList>
            <consortium name="US DOE Joint Genome Institute (JGI-PGF)"/>
            <person name="Lucas S."/>
            <person name="Copeland A."/>
            <person name="Lapidus A."/>
            <person name="Glavina del Rio T."/>
            <person name="Dalin E."/>
            <person name="Tice H."/>
            <person name="Bruce D."/>
            <person name="Goodwin L."/>
            <person name="Pitluck S."/>
            <person name="Kyrpides N."/>
            <person name="Mavromatis K."/>
            <person name="Ivanova N."/>
            <person name="Ovchinnikova G."/>
            <person name="Sims D."/>
            <person name="Meincke L."/>
            <person name="Brettin T."/>
            <person name="Detter J.C."/>
            <person name="Han C."/>
            <person name="Larimer F."/>
            <person name="Land M."/>
            <person name="Hauser L."/>
            <person name="Markowitz V."/>
            <person name="Cheng J.-F."/>
            <person name="Hugenholtz P."/>
            <person name="Woyke T."/>
            <person name="Wu D."/>
            <person name="Klenk H.-P."/>
            <person name="Eisen J.A."/>
        </authorList>
    </citation>
    <scope>NUCLEOTIDE SEQUENCE [LARGE SCALE GENOMIC DNA]</scope>
    <source>
        <strain evidence="10">ATCC 700099 / DSM 44233 / CIP 104796 / JCM 9543 / NBRC 105858 / Y-104</strain>
    </source>
</reference>
<organism evidence="9 10">
    <name type="scientific">Nakamurella multipartita (strain ATCC 700099 / DSM 44233 / CIP 104796 / JCM 9543 / NBRC 105858 / Y-104)</name>
    <name type="common">Microsphaera multipartita</name>
    <dbReference type="NCBI Taxonomy" id="479431"/>
    <lineage>
        <taxon>Bacteria</taxon>
        <taxon>Bacillati</taxon>
        <taxon>Actinomycetota</taxon>
        <taxon>Actinomycetes</taxon>
        <taxon>Nakamurellales</taxon>
        <taxon>Nakamurellaceae</taxon>
        <taxon>Nakamurella</taxon>
    </lineage>
</organism>
<dbReference type="Gene3D" id="3.90.180.10">
    <property type="entry name" value="Medium-chain alcohol dehydrogenases, catalytic domain"/>
    <property type="match status" value="1"/>
</dbReference>
<dbReference type="KEGG" id="nml:Namu_4289"/>
<dbReference type="InterPro" id="IPR002328">
    <property type="entry name" value="ADH_Zn_CS"/>
</dbReference>
<sequence length="360" mass="36990">MTSTTLPTSTPTGPVSAPAPRPTTTRAAVLHGAGDLRTTELPIPALGPDDVLIQVAAVGVCGSDMHYFAHGRNGTNVLRQPTVLGHEAAGTVVAAGAAAPVAVGTAVAVEPAVGCGTCRTCREGDYNVCPTGRCFGSPPTHGVMTQYLLAPARAVHPLPDQIDLVTGALIEPLAVAVWAVRRAQVGLGHRVLVTGAGPIGLLVAQVARAAGAAEVTVTDVNDDRLAVAAALGATHTRNTRTAPLVEEPTYDRVLDCTGVPAVVWSAIRTVRPHGRVTVVGQAAPTVDGLPLGYLQRYEIDLVTAFRYAHAFPTAIALAASGAVDITRLITGRFPLDQAALAVQAPGTDPRHLKVLVLPQS</sequence>
<reference evidence="9 10" key="2">
    <citation type="journal article" date="2010" name="Stand. Genomic Sci.">
        <title>Complete genome sequence of Nakamurella multipartita type strain (Y-104).</title>
        <authorList>
            <person name="Tice H."/>
            <person name="Mayilraj S."/>
            <person name="Sims D."/>
            <person name="Lapidus A."/>
            <person name="Nolan M."/>
            <person name="Lucas S."/>
            <person name="Glavina Del Rio T."/>
            <person name="Copeland A."/>
            <person name="Cheng J.F."/>
            <person name="Meincke L."/>
            <person name="Bruce D."/>
            <person name="Goodwin L."/>
            <person name="Pitluck S."/>
            <person name="Ivanova N."/>
            <person name="Mavromatis K."/>
            <person name="Ovchinnikova G."/>
            <person name="Pati A."/>
            <person name="Chen A."/>
            <person name="Palaniappan K."/>
            <person name="Land M."/>
            <person name="Hauser L."/>
            <person name="Chang Y.J."/>
            <person name="Jeffries C.D."/>
            <person name="Detter J.C."/>
            <person name="Brettin T."/>
            <person name="Rohde M."/>
            <person name="Goker M."/>
            <person name="Bristow J."/>
            <person name="Eisen J.A."/>
            <person name="Markowitz V."/>
            <person name="Hugenholtz P."/>
            <person name="Kyrpides N.C."/>
            <person name="Klenk H.P."/>
            <person name="Chen F."/>
        </authorList>
    </citation>
    <scope>NUCLEOTIDE SEQUENCE [LARGE SCALE GENOMIC DNA]</scope>
    <source>
        <strain evidence="10">ATCC 700099 / DSM 44233 / CIP 104796 / JCM 9543 / NBRC 105858 / Y-104</strain>
    </source>
</reference>
<dbReference type="EMBL" id="CP001737">
    <property type="protein sequence ID" value="ACV80577.1"/>
    <property type="molecule type" value="Genomic_DNA"/>
</dbReference>
<proteinExistence type="inferred from homology"/>
<dbReference type="InterPro" id="IPR020843">
    <property type="entry name" value="ER"/>
</dbReference>
<keyword evidence="3 6" id="KW-0479">Metal-binding</keyword>
<feature type="region of interest" description="Disordered" evidence="7">
    <location>
        <begin position="1"/>
        <end position="22"/>
    </location>
</feature>
<evidence type="ECO:0000313" key="10">
    <source>
        <dbReference type="Proteomes" id="UP000002218"/>
    </source>
</evidence>
<dbReference type="InterPro" id="IPR013149">
    <property type="entry name" value="ADH-like_C"/>
</dbReference>
<evidence type="ECO:0000256" key="1">
    <source>
        <dbReference type="ARBA" id="ARBA00001947"/>
    </source>
</evidence>
<dbReference type="CDD" id="cd05285">
    <property type="entry name" value="sorbitol_DH"/>
    <property type="match status" value="1"/>
</dbReference>
<comment type="similarity">
    <text evidence="2 6">Belongs to the zinc-containing alcohol dehydrogenase family.</text>
</comment>
<comment type="cofactor">
    <cofactor evidence="1 6">
        <name>Zn(2+)</name>
        <dbReference type="ChEBI" id="CHEBI:29105"/>
    </cofactor>
</comment>
<dbReference type="Gene3D" id="3.40.50.720">
    <property type="entry name" value="NAD(P)-binding Rossmann-like Domain"/>
    <property type="match status" value="1"/>
</dbReference>
<dbReference type="InterPro" id="IPR013154">
    <property type="entry name" value="ADH-like_N"/>
</dbReference>
<dbReference type="GO" id="GO:0008270">
    <property type="term" value="F:zinc ion binding"/>
    <property type="evidence" value="ECO:0007669"/>
    <property type="project" value="InterPro"/>
</dbReference>
<evidence type="ECO:0000256" key="5">
    <source>
        <dbReference type="ARBA" id="ARBA00023002"/>
    </source>
</evidence>
<dbReference type="PROSITE" id="PS00059">
    <property type="entry name" value="ADH_ZINC"/>
    <property type="match status" value="1"/>
</dbReference>
<evidence type="ECO:0000256" key="6">
    <source>
        <dbReference type="RuleBase" id="RU361277"/>
    </source>
</evidence>
<dbReference type="Proteomes" id="UP000002218">
    <property type="component" value="Chromosome"/>
</dbReference>
<dbReference type="OrthoDB" id="3987021at2"/>
<dbReference type="GO" id="GO:0016616">
    <property type="term" value="F:oxidoreductase activity, acting on the CH-OH group of donors, NAD or NADP as acceptor"/>
    <property type="evidence" value="ECO:0007669"/>
    <property type="project" value="InterPro"/>
</dbReference>
<name>C8XJL6_NAKMY</name>
<keyword evidence="10" id="KW-1185">Reference proteome</keyword>
<dbReference type="SUPFAM" id="SSF51735">
    <property type="entry name" value="NAD(P)-binding Rossmann-fold domains"/>
    <property type="match status" value="1"/>
</dbReference>
<dbReference type="eggNOG" id="COG1063">
    <property type="taxonomic scope" value="Bacteria"/>
</dbReference>
<keyword evidence="4 6" id="KW-0862">Zinc</keyword>
<dbReference type="InterPro" id="IPR045306">
    <property type="entry name" value="SDH-like"/>
</dbReference>
<dbReference type="SMART" id="SM00829">
    <property type="entry name" value="PKS_ER"/>
    <property type="match status" value="1"/>
</dbReference>
<feature type="domain" description="Enoyl reductase (ER)" evidence="8">
    <location>
        <begin position="34"/>
        <end position="356"/>
    </location>
</feature>
<dbReference type="AlphaFoldDB" id="C8XJL6"/>
<gene>
    <name evidence="9" type="ordered locus">Namu_4289</name>
</gene>
<dbReference type="InParanoid" id="C8XJL6"/>
<keyword evidence="5" id="KW-0560">Oxidoreductase</keyword>
<dbReference type="Pfam" id="PF08240">
    <property type="entry name" value="ADH_N"/>
    <property type="match status" value="1"/>
</dbReference>
<dbReference type="InterPro" id="IPR036291">
    <property type="entry name" value="NAD(P)-bd_dom_sf"/>
</dbReference>